<keyword evidence="5 7" id="KW-0408">Iron</keyword>
<keyword evidence="4 7" id="KW-0479">Metal-binding</keyword>
<dbReference type="InterPro" id="IPR058560">
    <property type="entry name" value="DNA_primase_C"/>
</dbReference>
<gene>
    <name evidence="7" type="primary">priL</name>
    <name evidence="9" type="ORF">XD54_1833</name>
</gene>
<proteinExistence type="inferred from homology"/>
<feature type="binding site" evidence="7">
    <location>
        <position position="360"/>
    </location>
    <ligand>
        <name>[4Fe-4S] cluster</name>
        <dbReference type="ChEBI" id="CHEBI:49883"/>
    </ligand>
</feature>
<dbReference type="InterPro" id="IPR023642">
    <property type="entry name" value="DNA_primase_lsu_PriL"/>
</dbReference>
<evidence type="ECO:0000256" key="7">
    <source>
        <dbReference type="HAMAP-Rule" id="MF_00701"/>
    </source>
</evidence>
<sequence length="407" mass="47585">MDSILKGEPMLDPFGRRAQELLNEFDTINELLEIIPNYLDIELALERVRWVNTGRIPDYLLTLNDWKDLISFYALLGALAFSPYGVEMELVKEANLKIYLRKIESSENFEELALPLEKPPENEIPKRDKTIIEKTLHEELPPEEKDKIILKYKIPLKEFLSLNEGSLKDFYIRNGYVYLNRAQVIELWKKSFEKNLEKAVNILYDIREELPHYYVELYSRLSELAREYFKERVEKFSTAAQPLRFDLFPPCIKIALSGVPSGLRNYAITVLLTSFLSYARICPNPPKKDVKVKDCVKDLKVIKEEILPLIIQAGNRCKPPLFQDQPNEIKNIWYHLGFGYTLEPSLEDSGNSTWYFPPNCEKIRSSAPQLCKPDKDCRYIKNPLTYYLRKLYLSKKKSEGEENEHSV</sequence>
<dbReference type="Pfam" id="PF26466">
    <property type="entry name" value="DNA_primase_lrg_N"/>
    <property type="match status" value="1"/>
</dbReference>
<comment type="caution">
    <text evidence="9">The sequence shown here is derived from an EMBL/GenBank/DDBJ whole genome shotgun (WGS) entry which is preliminary data.</text>
</comment>
<evidence type="ECO:0000256" key="5">
    <source>
        <dbReference type="ARBA" id="ARBA00023004"/>
    </source>
</evidence>
<feature type="binding site" evidence="7">
    <location>
        <position position="251"/>
    </location>
    <ligand>
        <name>[4Fe-4S] cluster</name>
        <dbReference type="ChEBI" id="CHEBI:49883"/>
    </ligand>
</feature>
<dbReference type="AlphaFoldDB" id="A0A117L0V7"/>
<comment type="function">
    <text evidence="7">Regulatory subunit of DNA primase, an RNA polymerase that catalyzes the synthesis of short RNA molecules used as primers for DNA polymerase during DNA replication. Stabilizes and modulates the activity of the small subunit, increasing the rate of DNA synthesis, and conferring RNA synthesis capability. The DNA polymerase activity may enable DNA primase to also catalyze primer extension after primer synthesis. May also play a role in DNA repair.</text>
</comment>
<keyword evidence="1 7" id="KW-0004">4Fe-4S</keyword>
<comment type="cofactor">
    <cofactor evidence="7">
        <name>[4Fe-4S] cluster</name>
        <dbReference type="ChEBI" id="CHEBI:49883"/>
    </cofactor>
    <text evidence="7">Binds 1 [4Fe-4S] cluster.</text>
</comment>
<evidence type="ECO:0000259" key="8">
    <source>
        <dbReference type="Pfam" id="PF04104"/>
    </source>
</evidence>
<dbReference type="Pfam" id="PF04104">
    <property type="entry name" value="DNA_primase_lrg"/>
    <property type="match status" value="1"/>
</dbReference>
<dbReference type="CDD" id="cd06560">
    <property type="entry name" value="PriL"/>
    <property type="match status" value="1"/>
</dbReference>
<comment type="similarity">
    <text evidence="7">Belongs to the eukaryotic-type primase large subunit family.</text>
</comment>
<feature type="binding site" evidence="7">
    <location>
        <position position="371"/>
    </location>
    <ligand>
        <name>[4Fe-4S] cluster</name>
        <dbReference type="ChEBI" id="CHEBI:49883"/>
    </ligand>
</feature>
<dbReference type="NCBIfam" id="NF003051">
    <property type="entry name" value="PRK03968.1"/>
    <property type="match status" value="1"/>
</dbReference>
<keyword evidence="6 7" id="KW-0411">Iron-sulfur</keyword>
<evidence type="ECO:0000256" key="3">
    <source>
        <dbReference type="ARBA" id="ARBA00022705"/>
    </source>
</evidence>
<evidence type="ECO:0000256" key="6">
    <source>
        <dbReference type="ARBA" id="ARBA00023014"/>
    </source>
</evidence>
<evidence type="ECO:0000313" key="9">
    <source>
        <dbReference type="EMBL" id="KUK16883.1"/>
    </source>
</evidence>
<dbReference type="GO" id="GO:0006269">
    <property type="term" value="P:DNA replication, synthesis of primer"/>
    <property type="evidence" value="ECO:0007669"/>
    <property type="project" value="UniProtKB-UniRule"/>
</dbReference>
<dbReference type="Gene3D" id="3.30.200.260">
    <property type="match status" value="1"/>
</dbReference>
<evidence type="ECO:0000256" key="2">
    <source>
        <dbReference type="ARBA" id="ARBA00022515"/>
    </source>
</evidence>
<evidence type="ECO:0000256" key="4">
    <source>
        <dbReference type="ARBA" id="ARBA00022723"/>
    </source>
</evidence>
<protein>
    <recommendedName>
        <fullName evidence="7">DNA primase large subunit PriL</fullName>
    </recommendedName>
</protein>
<dbReference type="SUPFAM" id="SSF140914">
    <property type="entry name" value="PriB N-terminal domain-like"/>
    <property type="match status" value="1"/>
</dbReference>
<dbReference type="Proteomes" id="UP000053911">
    <property type="component" value="Unassembled WGS sequence"/>
</dbReference>
<accession>A0A117L0V7</accession>
<organism evidence="9 10">
    <name type="scientific">Thermococcus sibiricus</name>
    <dbReference type="NCBI Taxonomy" id="172049"/>
    <lineage>
        <taxon>Archaea</taxon>
        <taxon>Methanobacteriati</taxon>
        <taxon>Methanobacteriota</taxon>
        <taxon>Thermococci</taxon>
        <taxon>Thermococcales</taxon>
        <taxon>Thermococcaceae</taxon>
        <taxon>Thermococcus</taxon>
    </lineage>
</organism>
<keyword evidence="2 7" id="KW-0639">Primosome</keyword>
<reference evidence="10" key="1">
    <citation type="journal article" date="2015" name="MBio">
        <title>Genome-Resolved Metagenomic Analysis Reveals Roles for Candidate Phyla and Other Microbial Community Members in Biogeochemical Transformations in Oil Reservoirs.</title>
        <authorList>
            <person name="Hu P."/>
            <person name="Tom L."/>
            <person name="Singh A."/>
            <person name="Thomas B.C."/>
            <person name="Baker B.J."/>
            <person name="Piceno Y.M."/>
            <person name="Andersen G.L."/>
            <person name="Banfield J.F."/>
        </authorList>
    </citation>
    <scope>NUCLEOTIDE SEQUENCE [LARGE SCALE GENOMIC DNA]</scope>
</reference>
<comment type="subunit">
    <text evidence="7">Heterodimer of a small subunit (PriS) and a large subunit (PriL).</text>
</comment>
<feature type="domain" description="DNA primase large subunit C-terminal" evidence="8">
    <location>
        <begin position="243"/>
        <end position="383"/>
    </location>
</feature>
<dbReference type="EMBL" id="LGFD01000052">
    <property type="protein sequence ID" value="KUK16883.1"/>
    <property type="molecule type" value="Genomic_DNA"/>
</dbReference>
<dbReference type="Gene3D" id="1.20.930.50">
    <property type="match status" value="1"/>
</dbReference>
<feature type="binding site" evidence="7">
    <location>
        <position position="377"/>
    </location>
    <ligand>
        <name>[4Fe-4S] cluster</name>
        <dbReference type="ChEBI" id="CHEBI:49883"/>
    </ligand>
</feature>
<keyword evidence="3 7" id="KW-0235">DNA replication</keyword>
<dbReference type="GO" id="GO:1990077">
    <property type="term" value="C:primosome complex"/>
    <property type="evidence" value="ECO:0007669"/>
    <property type="project" value="UniProtKB-KW"/>
</dbReference>
<evidence type="ECO:0000256" key="1">
    <source>
        <dbReference type="ARBA" id="ARBA00022485"/>
    </source>
</evidence>
<dbReference type="PATRIC" id="fig|172049.5.peg.1971"/>
<evidence type="ECO:0000313" key="10">
    <source>
        <dbReference type="Proteomes" id="UP000053911"/>
    </source>
</evidence>
<dbReference type="GO" id="GO:0046872">
    <property type="term" value="F:metal ion binding"/>
    <property type="evidence" value="ECO:0007669"/>
    <property type="project" value="UniProtKB-KW"/>
</dbReference>
<dbReference type="GO" id="GO:0051539">
    <property type="term" value="F:4 iron, 4 sulfur cluster binding"/>
    <property type="evidence" value="ECO:0007669"/>
    <property type="project" value="UniProtKB-UniRule"/>
</dbReference>
<name>A0A117L0V7_9EURY</name>
<dbReference type="GO" id="GO:0003899">
    <property type="term" value="F:DNA-directed RNA polymerase activity"/>
    <property type="evidence" value="ECO:0007669"/>
    <property type="project" value="InterPro"/>
</dbReference>
<dbReference type="HAMAP" id="MF_00701">
    <property type="entry name" value="DNA_primase_lrg_arc"/>
    <property type="match status" value="1"/>
</dbReference>